<sequence length="78" mass="8788">MWSRGPLTSNTFTNNGVCRASNKYLTIFLLIVSAATSFCCSFTDTFKDKKTGRLYFSIATFEGLRIFNKTPSENVEID</sequence>
<evidence type="ECO:0000313" key="1">
    <source>
        <dbReference type="EMBL" id="KAJ8623865.1"/>
    </source>
</evidence>
<organism evidence="1 2">
    <name type="scientific">Persea americana</name>
    <name type="common">Avocado</name>
    <dbReference type="NCBI Taxonomy" id="3435"/>
    <lineage>
        <taxon>Eukaryota</taxon>
        <taxon>Viridiplantae</taxon>
        <taxon>Streptophyta</taxon>
        <taxon>Embryophyta</taxon>
        <taxon>Tracheophyta</taxon>
        <taxon>Spermatophyta</taxon>
        <taxon>Magnoliopsida</taxon>
        <taxon>Magnoliidae</taxon>
        <taxon>Laurales</taxon>
        <taxon>Lauraceae</taxon>
        <taxon>Persea</taxon>
    </lineage>
</organism>
<keyword evidence="2" id="KW-1185">Reference proteome</keyword>
<protein>
    <submittedName>
        <fullName evidence="1">Uncharacterized protein</fullName>
    </submittedName>
</protein>
<dbReference type="EMBL" id="CM056819">
    <property type="protein sequence ID" value="KAJ8623865.1"/>
    <property type="molecule type" value="Genomic_DNA"/>
</dbReference>
<accession>A0ACC2KRR8</accession>
<dbReference type="Proteomes" id="UP001234297">
    <property type="component" value="Chromosome 11"/>
</dbReference>
<proteinExistence type="predicted"/>
<name>A0ACC2KRR8_PERAE</name>
<reference evidence="1 2" key="1">
    <citation type="journal article" date="2022" name="Hortic Res">
        <title>A haplotype resolved chromosomal level avocado genome allows analysis of novel avocado genes.</title>
        <authorList>
            <person name="Nath O."/>
            <person name="Fletcher S.J."/>
            <person name="Hayward A."/>
            <person name="Shaw L.M."/>
            <person name="Masouleh A.K."/>
            <person name="Furtado A."/>
            <person name="Henry R.J."/>
            <person name="Mitter N."/>
        </authorList>
    </citation>
    <scope>NUCLEOTIDE SEQUENCE [LARGE SCALE GENOMIC DNA]</scope>
    <source>
        <strain evidence="2">cv. Hass</strain>
    </source>
</reference>
<evidence type="ECO:0000313" key="2">
    <source>
        <dbReference type="Proteomes" id="UP001234297"/>
    </source>
</evidence>
<comment type="caution">
    <text evidence="1">The sequence shown here is derived from an EMBL/GenBank/DDBJ whole genome shotgun (WGS) entry which is preliminary data.</text>
</comment>
<gene>
    <name evidence="1" type="ORF">MRB53_032395</name>
</gene>